<evidence type="ECO:0000256" key="12">
    <source>
        <dbReference type="SAM" id="Phobius"/>
    </source>
</evidence>
<dbReference type="PROSITE" id="PS51140">
    <property type="entry name" value="CUE"/>
    <property type="match status" value="1"/>
</dbReference>
<dbReference type="PROSITE" id="PS51257">
    <property type="entry name" value="PROKAR_LIPOPROTEIN"/>
    <property type="match status" value="1"/>
</dbReference>
<evidence type="ECO:0000256" key="11">
    <source>
        <dbReference type="SAM" id="MobiDB-lite"/>
    </source>
</evidence>
<feature type="domain" description="RING-type" evidence="13">
    <location>
        <begin position="363"/>
        <end position="401"/>
    </location>
</feature>
<dbReference type="Pfam" id="PF02845">
    <property type="entry name" value="CUE"/>
    <property type="match status" value="1"/>
</dbReference>
<feature type="domain" description="CUE" evidence="14">
    <location>
        <begin position="470"/>
        <end position="512"/>
    </location>
</feature>
<evidence type="ECO:0000259" key="14">
    <source>
        <dbReference type="PROSITE" id="PS51140"/>
    </source>
</evidence>
<reference evidence="16" key="1">
    <citation type="submission" date="2025-08" db="UniProtKB">
        <authorList>
            <consortium name="RefSeq"/>
        </authorList>
    </citation>
    <scope>IDENTIFICATION</scope>
    <source>
        <tissue evidence="16">Whole Larva</tissue>
    </source>
</reference>
<organism evidence="15 16">
    <name type="scientific">Nicrophorus vespilloides</name>
    <name type="common">Boreal carrion beetle</name>
    <dbReference type="NCBI Taxonomy" id="110193"/>
    <lineage>
        <taxon>Eukaryota</taxon>
        <taxon>Metazoa</taxon>
        <taxon>Ecdysozoa</taxon>
        <taxon>Arthropoda</taxon>
        <taxon>Hexapoda</taxon>
        <taxon>Insecta</taxon>
        <taxon>Pterygota</taxon>
        <taxon>Neoptera</taxon>
        <taxon>Endopterygota</taxon>
        <taxon>Coleoptera</taxon>
        <taxon>Polyphaga</taxon>
        <taxon>Staphyliniformia</taxon>
        <taxon>Silphidae</taxon>
        <taxon>Nicrophorinae</taxon>
        <taxon>Nicrophorus</taxon>
    </lineage>
</organism>
<dbReference type="InterPro" id="IPR001841">
    <property type="entry name" value="Znf_RING"/>
</dbReference>
<dbReference type="Gene3D" id="3.30.40.10">
    <property type="entry name" value="Zinc/RING finger domain, C3HC4 (zinc finger)"/>
    <property type="match status" value="1"/>
</dbReference>
<keyword evidence="3" id="KW-0808">Transferase</keyword>
<dbReference type="CDD" id="cd14421">
    <property type="entry name" value="CUE_AMFR"/>
    <property type="match status" value="1"/>
</dbReference>
<evidence type="ECO:0000256" key="9">
    <source>
        <dbReference type="ARBA" id="ARBA00023136"/>
    </source>
</evidence>
<dbReference type="CDD" id="cd16455">
    <property type="entry name" value="RING-H2_AMFR"/>
    <property type="match status" value="1"/>
</dbReference>
<dbReference type="PANTHER" id="PTHR15067:SF5">
    <property type="entry name" value="E3 UBIQUITIN-PROTEIN LIGASE AMFR"/>
    <property type="match status" value="1"/>
</dbReference>
<feature type="transmembrane region" description="Helical" evidence="12">
    <location>
        <begin position="303"/>
        <end position="324"/>
    </location>
</feature>
<evidence type="ECO:0000256" key="3">
    <source>
        <dbReference type="ARBA" id="ARBA00022679"/>
    </source>
</evidence>
<evidence type="ECO:0000256" key="10">
    <source>
        <dbReference type="PROSITE-ProRule" id="PRU00175"/>
    </source>
</evidence>
<keyword evidence="4 12" id="KW-0812">Transmembrane</keyword>
<gene>
    <name evidence="16" type="primary">LOC108568541</name>
</gene>
<evidence type="ECO:0000256" key="4">
    <source>
        <dbReference type="ARBA" id="ARBA00022692"/>
    </source>
</evidence>
<dbReference type="RefSeq" id="XP_017785203.1">
    <property type="nucleotide sequence ID" value="XM_017929714.1"/>
</dbReference>
<keyword evidence="6 10" id="KW-0863">Zinc-finger</keyword>
<keyword evidence="8 12" id="KW-1133">Transmembrane helix</keyword>
<feature type="transmembrane region" description="Helical" evidence="12">
    <location>
        <begin position="153"/>
        <end position="173"/>
    </location>
</feature>
<keyword evidence="7" id="KW-0862">Zinc</keyword>
<comment type="pathway">
    <text evidence="2">Protein modification; protein ubiquitination.</text>
</comment>
<evidence type="ECO:0000313" key="16">
    <source>
        <dbReference type="RefSeq" id="XP_017785203.1"/>
    </source>
</evidence>
<feature type="region of interest" description="Disordered" evidence="11">
    <location>
        <begin position="48"/>
        <end position="67"/>
    </location>
</feature>
<evidence type="ECO:0000256" key="2">
    <source>
        <dbReference type="ARBA" id="ARBA00004906"/>
    </source>
</evidence>
<evidence type="ECO:0000256" key="1">
    <source>
        <dbReference type="ARBA" id="ARBA00004141"/>
    </source>
</evidence>
<feature type="transmembrane region" description="Helical" evidence="12">
    <location>
        <begin position="130"/>
        <end position="147"/>
    </location>
</feature>
<feature type="transmembrane region" description="Helical" evidence="12">
    <location>
        <begin position="194"/>
        <end position="218"/>
    </location>
</feature>
<comment type="subcellular location">
    <subcellularLocation>
        <location evidence="1">Membrane</location>
        <topology evidence="1">Multi-pass membrane protein</topology>
    </subcellularLocation>
</comment>
<dbReference type="SMART" id="SM00184">
    <property type="entry name" value="RING"/>
    <property type="match status" value="1"/>
</dbReference>
<feature type="transmembrane region" description="Helical" evidence="12">
    <location>
        <begin position="90"/>
        <end position="110"/>
    </location>
</feature>
<keyword evidence="9 12" id="KW-0472">Membrane</keyword>
<dbReference type="Proteomes" id="UP000695000">
    <property type="component" value="Unplaced"/>
</dbReference>
<dbReference type="PROSITE" id="PS50089">
    <property type="entry name" value="ZF_RING_2"/>
    <property type="match status" value="1"/>
</dbReference>
<evidence type="ECO:0000259" key="13">
    <source>
        <dbReference type="PROSITE" id="PS50089"/>
    </source>
</evidence>
<dbReference type="InterPro" id="IPR057992">
    <property type="entry name" value="TPR_SYVN1_N"/>
</dbReference>
<accession>A0ABM1NEF3</accession>
<dbReference type="Pfam" id="PF25563">
    <property type="entry name" value="TPR_SYVN1_N"/>
    <property type="match status" value="1"/>
</dbReference>
<dbReference type="PANTHER" id="PTHR15067">
    <property type="entry name" value="E3 UBIQUITIN-PROTEIN LIGASE RNF8"/>
    <property type="match status" value="1"/>
</dbReference>
<dbReference type="SMART" id="SM00546">
    <property type="entry name" value="CUE"/>
    <property type="match status" value="1"/>
</dbReference>
<protein>
    <submittedName>
        <fullName evidence="16">E3 ubiquitin-protein ligase AMFR-like</fullName>
    </submittedName>
</protein>
<dbReference type="Gene3D" id="1.10.8.10">
    <property type="entry name" value="DNA helicase RuvA subunit, C-terminal domain"/>
    <property type="match status" value="1"/>
</dbReference>
<dbReference type="GeneID" id="108568541"/>
<keyword evidence="15" id="KW-1185">Reference proteome</keyword>
<evidence type="ECO:0000256" key="8">
    <source>
        <dbReference type="ARBA" id="ARBA00022989"/>
    </source>
</evidence>
<feature type="compositionally biased region" description="Low complexity" evidence="11">
    <location>
        <begin position="525"/>
        <end position="551"/>
    </location>
</feature>
<evidence type="ECO:0000313" key="15">
    <source>
        <dbReference type="Proteomes" id="UP000695000"/>
    </source>
</evidence>
<evidence type="ECO:0000256" key="7">
    <source>
        <dbReference type="ARBA" id="ARBA00022833"/>
    </source>
</evidence>
<proteinExistence type="predicted"/>
<evidence type="ECO:0000256" key="6">
    <source>
        <dbReference type="ARBA" id="ARBA00022771"/>
    </source>
</evidence>
<evidence type="ECO:0000256" key="5">
    <source>
        <dbReference type="ARBA" id="ARBA00022723"/>
    </source>
</evidence>
<sequence length="607" mass="70190">MPLSRFDRVPLPNLKTYTFLSVLALSGCVYFAKEAIKDPDWNIQDKVQHQNSRQRDETFNISSANDTSDSERSLKQWVSDMSAVMTREPICVWVLINMAICWLILVGRCIQRMVFGDLRVSEHQHLKDKFWNFVFYKFIFVFGVINVQYVEEVLLWCSWFALLGFLQLIAQLAKDRFEYLSFSASTPIWSHVKLMGLLTGIFVISSFMLLVAIFVGYFIGFNTFAFMSAEVILLSIRTLHVILRYGLHLYDIRTEDASGVNPTSPSGSEKVWEKRGPITYYTELVFELSALSIDFLHHIHMLLWSNIFLSMASLVICMQLRYLFQEMQRRIKKHRNYLWVRNHLEQNYPMASSEELSENSDNCAICWENMDCARKLPCGHLFHNTCLQSWLEQDTSCPTCRFALSIQNPSSSRMDAPPHDLQQDNQQPIRRELNHFFHFDGSRYVSWLPSFFVEVRPPQLMRTSDVQNSQLDAMGRQVQQLFPNLPLSTIVDDLRNTRSVEVTIENVLDGRLVAPSIFHERNDHASSPSSSTVLPQSSVPSPSAPSSSSSTRWEAANPVETEDNVAGRFSKSPEERERILHKRMEHLIQTARKRYIDKQHSSTETHS</sequence>
<dbReference type="InterPro" id="IPR013083">
    <property type="entry name" value="Znf_RING/FYVE/PHD"/>
</dbReference>
<dbReference type="SUPFAM" id="SSF57850">
    <property type="entry name" value="RING/U-box"/>
    <property type="match status" value="1"/>
</dbReference>
<name>A0ABM1NEF3_NICVS</name>
<keyword evidence="5" id="KW-0479">Metal-binding</keyword>
<feature type="region of interest" description="Disordered" evidence="11">
    <location>
        <begin position="521"/>
        <end position="579"/>
    </location>
</feature>
<dbReference type="InterPro" id="IPR003892">
    <property type="entry name" value="CUE"/>
</dbReference>
<dbReference type="Pfam" id="PF13639">
    <property type="entry name" value="zf-RING_2"/>
    <property type="match status" value="1"/>
</dbReference>